<feature type="domain" description="DUF7344" evidence="1">
    <location>
        <begin position="21"/>
        <end position="98"/>
    </location>
</feature>
<name>A0AAW4PZX4_9EURY</name>
<evidence type="ECO:0000313" key="2">
    <source>
        <dbReference type="EMBL" id="MBX0325634.1"/>
    </source>
</evidence>
<comment type="caution">
    <text evidence="2">The sequence shown here is derived from an EMBL/GenBank/DDBJ whole genome shotgun (WGS) entry which is preliminary data.</text>
</comment>
<dbReference type="Pfam" id="PF24035">
    <property type="entry name" value="DUF7344"/>
    <property type="match status" value="1"/>
</dbReference>
<keyword evidence="3" id="KW-1185">Reference proteome</keyword>
<dbReference type="Proteomes" id="UP001430377">
    <property type="component" value="Unassembled WGS sequence"/>
</dbReference>
<sequence length="130" mass="14900">MTPPQTVDAADLQSLTVDEIHDLLSSRYRRYTLYSLSVFTPPVTLARVADYVTEWEFGVAVDDFPDKRLEVYMALYHDHLPHLVNAGAINYDQETDTLEPGSKAAELQFELDRLRDEELQEAHKQLFTGI</sequence>
<organism evidence="2 3">
    <name type="scientific">Haloarcula rubra</name>
    <dbReference type="NCBI Taxonomy" id="2487747"/>
    <lineage>
        <taxon>Archaea</taxon>
        <taxon>Methanobacteriati</taxon>
        <taxon>Methanobacteriota</taxon>
        <taxon>Stenosarchaea group</taxon>
        <taxon>Halobacteria</taxon>
        <taxon>Halobacteriales</taxon>
        <taxon>Haloarculaceae</taxon>
        <taxon>Haloarcula</taxon>
    </lineage>
</organism>
<gene>
    <name evidence="2" type="ORF">EGH21_21675</name>
</gene>
<dbReference type="RefSeq" id="WP_220620498.1">
    <property type="nucleotide sequence ID" value="NZ_RKLR01000017.1"/>
</dbReference>
<evidence type="ECO:0000259" key="1">
    <source>
        <dbReference type="Pfam" id="PF24035"/>
    </source>
</evidence>
<protein>
    <recommendedName>
        <fullName evidence="1">DUF7344 domain-containing protein</fullName>
    </recommendedName>
</protein>
<dbReference type="InterPro" id="IPR055768">
    <property type="entry name" value="DUF7344"/>
</dbReference>
<dbReference type="EMBL" id="RKLR01000017">
    <property type="protein sequence ID" value="MBX0325634.1"/>
    <property type="molecule type" value="Genomic_DNA"/>
</dbReference>
<evidence type="ECO:0000313" key="3">
    <source>
        <dbReference type="Proteomes" id="UP001430377"/>
    </source>
</evidence>
<reference evidence="2 3" key="1">
    <citation type="submission" date="2021-06" db="EMBL/GenBank/DDBJ databases">
        <title>Halomicroarcula sp. a new haloarchaeum isolated from saline soil.</title>
        <authorList>
            <person name="Duran-Viseras A."/>
            <person name="Sanchez-Porro C."/>
            <person name="Ventosa A."/>
        </authorList>
    </citation>
    <scope>NUCLEOTIDE SEQUENCE [LARGE SCALE GENOMIC DNA]</scope>
    <source>
        <strain evidence="2 3">F13</strain>
    </source>
</reference>
<proteinExistence type="predicted"/>
<dbReference type="AlphaFoldDB" id="A0AAW4PZX4"/>
<accession>A0AAW4PZX4</accession>